<dbReference type="InterPro" id="IPR001012">
    <property type="entry name" value="UBX_dom"/>
</dbReference>
<dbReference type="GO" id="GO:0043161">
    <property type="term" value="P:proteasome-mediated ubiquitin-dependent protein catabolic process"/>
    <property type="evidence" value="ECO:0007669"/>
    <property type="project" value="TreeGrafter"/>
</dbReference>
<dbReference type="PANTHER" id="PTHR23333:SF24">
    <property type="entry name" value="NSFL1 COFACTOR P47"/>
    <property type="match status" value="1"/>
</dbReference>
<dbReference type="KEGG" id="pmrn:116941731"/>
<accession>A0AAJ7T276</accession>
<dbReference type="Pfam" id="PF00789">
    <property type="entry name" value="UBX"/>
    <property type="match status" value="1"/>
</dbReference>
<protein>
    <submittedName>
        <fullName evidence="13">NSFL1 cofactor p47-like</fullName>
    </submittedName>
</protein>
<evidence type="ECO:0000313" key="13">
    <source>
        <dbReference type="RefSeq" id="XP_032808981.1"/>
    </source>
</evidence>
<dbReference type="FunFam" id="3.10.20.90:FF:000093">
    <property type="entry name" value="NSFL1 (P97) cofactor (P47)"/>
    <property type="match status" value="1"/>
</dbReference>
<evidence type="ECO:0000256" key="3">
    <source>
        <dbReference type="ARBA" id="ARBA00004555"/>
    </source>
</evidence>
<feature type="domain" description="SEP" evidence="11">
    <location>
        <begin position="155"/>
        <end position="220"/>
    </location>
</feature>
<dbReference type="Gene3D" id="3.10.20.90">
    <property type="entry name" value="Phosphatidylinositol 3-kinase Catalytic Subunit, Chain A, domain 1"/>
    <property type="match status" value="1"/>
</dbReference>
<dbReference type="SUPFAM" id="SSF102848">
    <property type="entry name" value="NSFL1 (p97 ATPase) cofactor p47, SEP domain"/>
    <property type="match status" value="1"/>
</dbReference>
<dbReference type="PROSITE" id="PS51399">
    <property type="entry name" value="SEP"/>
    <property type="match status" value="1"/>
</dbReference>
<evidence type="ECO:0000313" key="12">
    <source>
        <dbReference type="Proteomes" id="UP001318040"/>
    </source>
</evidence>
<evidence type="ECO:0000256" key="5">
    <source>
        <dbReference type="ARBA" id="ARBA00023034"/>
    </source>
</evidence>
<evidence type="ECO:0000259" key="10">
    <source>
        <dbReference type="PROSITE" id="PS50033"/>
    </source>
</evidence>
<dbReference type="PROSITE" id="PS50033">
    <property type="entry name" value="UBX"/>
    <property type="match status" value="1"/>
</dbReference>
<dbReference type="Pfam" id="PF08059">
    <property type="entry name" value="SEP"/>
    <property type="match status" value="1"/>
</dbReference>
<feature type="signal peptide" evidence="9">
    <location>
        <begin position="1"/>
        <end position="27"/>
    </location>
</feature>
<keyword evidence="6" id="KW-0206">Cytoskeleton</keyword>
<gene>
    <name evidence="13" type="primary">LOC116941731</name>
</gene>
<dbReference type="SMART" id="SM00553">
    <property type="entry name" value="SEP"/>
    <property type="match status" value="1"/>
</dbReference>
<dbReference type="Proteomes" id="UP001318040">
    <property type="component" value="Chromosome 12"/>
</dbReference>
<dbReference type="GO" id="GO:0061025">
    <property type="term" value="P:membrane fusion"/>
    <property type="evidence" value="ECO:0007669"/>
    <property type="project" value="TreeGrafter"/>
</dbReference>
<evidence type="ECO:0000256" key="4">
    <source>
        <dbReference type="ARBA" id="ARBA00022490"/>
    </source>
</evidence>
<keyword evidence="7" id="KW-0539">Nucleus</keyword>
<evidence type="ECO:0000256" key="7">
    <source>
        <dbReference type="ARBA" id="ARBA00023242"/>
    </source>
</evidence>
<name>A0AAJ7T276_PETMA</name>
<evidence type="ECO:0000256" key="9">
    <source>
        <dbReference type="SAM" id="SignalP"/>
    </source>
</evidence>
<keyword evidence="5" id="KW-0333">Golgi apparatus</keyword>
<feature type="domain" description="UBX" evidence="10">
    <location>
        <begin position="274"/>
        <end position="351"/>
    </location>
</feature>
<dbReference type="RefSeq" id="XP_032808981.1">
    <property type="nucleotide sequence ID" value="XM_032953090.1"/>
</dbReference>
<dbReference type="SUPFAM" id="SSF54236">
    <property type="entry name" value="Ubiquitin-like"/>
    <property type="match status" value="1"/>
</dbReference>
<dbReference type="GO" id="GO:0043130">
    <property type="term" value="F:ubiquitin binding"/>
    <property type="evidence" value="ECO:0007669"/>
    <property type="project" value="TreeGrafter"/>
</dbReference>
<comment type="subcellular location">
    <subcellularLocation>
        <location evidence="2">Cytoplasm</location>
        <location evidence="2">Cytoskeleton</location>
        <location evidence="2">Microtubule organizing center</location>
        <location evidence="2">Centrosome</location>
    </subcellularLocation>
    <subcellularLocation>
        <location evidence="3">Golgi apparatus</location>
    </subcellularLocation>
    <subcellularLocation>
        <location evidence="1">Nucleus</location>
    </subcellularLocation>
</comment>
<keyword evidence="9" id="KW-0732">Signal</keyword>
<dbReference type="GO" id="GO:0005813">
    <property type="term" value="C:centrosome"/>
    <property type="evidence" value="ECO:0007669"/>
    <property type="project" value="UniProtKB-SubCell"/>
</dbReference>
<dbReference type="GO" id="GO:0000045">
    <property type="term" value="P:autophagosome assembly"/>
    <property type="evidence" value="ECO:0007669"/>
    <property type="project" value="TreeGrafter"/>
</dbReference>
<dbReference type="GO" id="GO:0005634">
    <property type="term" value="C:nucleus"/>
    <property type="evidence" value="ECO:0007669"/>
    <property type="project" value="UniProtKB-SubCell"/>
</dbReference>
<dbReference type="Gene3D" id="3.30.420.210">
    <property type="entry name" value="SEP domain"/>
    <property type="match status" value="1"/>
</dbReference>
<sequence length="353" mass="37747">MCCCLCCSCVVDGVCCCLCCCLCVVDGVCCCLCVIDRVCCSGGGRGSRIAGLRDLQQQQDDDSDEEEGQRFYAGGSEHSGQQIVGPPRKRNPNEIVENLFKEAKEHGAVPVDSAARGGEPSGSRAFSGGGYRLGASGSEESAYVAGQNRAEAAQDVNVVLKLWKNGFSIDNGDLRDYGDPASAQFLSAIKRGEIPLELRRMARGGQVNLDMEDHRDLDYVKPKSKFKAFGGEGQKLGSPTPHVVNAPTGAQPVAATAAAAADTESDAPLVQVDETAPTTSLQIRLADGGRLLQKFNHTHRLRDVRQLIVQSRPAMAASPFVLMTTFPSRELTDEEQTLGEANLLNAVIVQRIK</sequence>
<evidence type="ECO:0000256" key="2">
    <source>
        <dbReference type="ARBA" id="ARBA00004300"/>
    </source>
</evidence>
<feature type="region of interest" description="Disordered" evidence="8">
    <location>
        <begin position="110"/>
        <end position="129"/>
    </location>
</feature>
<evidence type="ECO:0000256" key="6">
    <source>
        <dbReference type="ARBA" id="ARBA00023212"/>
    </source>
</evidence>
<evidence type="ECO:0000256" key="8">
    <source>
        <dbReference type="SAM" id="MobiDB-lite"/>
    </source>
</evidence>
<dbReference type="GO" id="GO:0031468">
    <property type="term" value="P:nuclear membrane reassembly"/>
    <property type="evidence" value="ECO:0007669"/>
    <property type="project" value="TreeGrafter"/>
</dbReference>
<dbReference type="GO" id="GO:0005794">
    <property type="term" value="C:Golgi apparatus"/>
    <property type="evidence" value="ECO:0007669"/>
    <property type="project" value="UniProtKB-SubCell"/>
</dbReference>
<evidence type="ECO:0000256" key="1">
    <source>
        <dbReference type="ARBA" id="ARBA00004123"/>
    </source>
</evidence>
<dbReference type="InterPro" id="IPR012989">
    <property type="entry name" value="SEP_domain"/>
</dbReference>
<dbReference type="GO" id="GO:0005829">
    <property type="term" value="C:cytosol"/>
    <property type="evidence" value="ECO:0007669"/>
    <property type="project" value="TreeGrafter"/>
</dbReference>
<feature type="region of interest" description="Disordered" evidence="8">
    <location>
        <begin position="54"/>
        <end position="91"/>
    </location>
</feature>
<organism evidence="12 13">
    <name type="scientific">Petromyzon marinus</name>
    <name type="common">Sea lamprey</name>
    <dbReference type="NCBI Taxonomy" id="7757"/>
    <lineage>
        <taxon>Eukaryota</taxon>
        <taxon>Metazoa</taxon>
        <taxon>Chordata</taxon>
        <taxon>Craniata</taxon>
        <taxon>Vertebrata</taxon>
        <taxon>Cyclostomata</taxon>
        <taxon>Hyperoartia</taxon>
        <taxon>Petromyzontiformes</taxon>
        <taxon>Petromyzontidae</taxon>
        <taxon>Petromyzon</taxon>
    </lineage>
</organism>
<dbReference type="InterPro" id="IPR036241">
    <property type="entry name" value="NSFL1C_SEP_dom_sf"/>
</dbReference>
<evidence type="ECO:0000259" key="11">
    <source>
        <dbReference type="PROSITE" id="PS51399"/>
    </source>
</evidence>
<feature type="chain" id="PRO_5042500619" evidence="9">
    <location>
        <begin position="28"/>
        <end position="353"/>
    </location>
</feature>
<proteinExistence type="predicted"/>
<keyword evidence="4" id="KW-0963">Cytoplasm</keyword>
<dbReference type="InterPro" id="IPR029071">
    <property type="entry name" value="Ubiquitin-like_domsf"/>
</dbReference>
<keyword evidence="12" id="KW-1185">Reference proteome</keyword>
<reference evidence="13" key="1">
    <citation type="submission" date="2025-08" db="UniProtKB">
        <authorList>
            <consortium name="RefSeq"/>
        </authorList>
    </citation>
    <scope>IDENTIFICATION</scope>
    <source>
        <tissue evidence="13">Sperm</tissue>
    </source>
</reference>
<dbReference type="AlphaFoldDB" id="A0AAJ7T276"/>
<dbReference type="FunFam" id="3.30.420.210:FF:000001">
    <property type="entry name" value="NSFL1 (P97) cofactor (P47)"/>
    <property type="match status" value="1"/>
</dbReference>
<dbReference type="SMART" id="SM00166">
    <property type="entry name" value="UBX"/>
    <property type="match status" value="1"/>
</dbReference>
<dbReference type="GO" id="GO:0007030">
    <property type="term" value="P:Golgi organization"/>
    <property type="evidence" value="ECO:0007669"/>
    <property type="project" value="TreeGrafter"/>
</dbReference>
<dbReference type="PANTHER" id="PTHR23333">
    <property type="entry name" value="UBX DOMAIN CONTAINING PROTEIN"/>
    <property type="match status" value="1"/>
</dbReference>